<protein>
    <recommendedName>
        <fullName evidence="7">Reverse transcriptase domain-containing protein</fullName>
    </recommendedName>
</protein>
<dbReference type="PROSITE" id="PS50878">
    <property type="entry name" value="RT_POL"/>
    <property type="match status" value="1"/>
</dbReference>
<evidence type="ECO:0000313" key="5">
    <source>
        <dbReference type="EMBL" id="KAB2629950.1"/>
    </source>
</evidence>
<evidence type="ECO:0000256" key="1">
    <source>
        <dbReference type="PROSITE-ProRule" id="PRU00047"/>
    </source>
</evidence>
<feature type="region of interest" description="Disordered" evidence="2">
    <location>
        <begin position="416"/>
        <end position="460"/>
    </location>
</feature>
<keyword evidence="1" id="KW-0862">Zinc</keyword>
<dbReference type="Pfam" id="PF14111">
    <property type="entry name" value="DUF4283"/>
    <property type="match status" value="1"/>
</dbReference>
<reference evidence="5 6" key="3">
    <citation type="submission" date="2019-11" db="EMBL/GenBank/DDBJ databases">
        <title>A de novo genome assembly of a pear dwarfing rootstock.</title>
        <authorList>
            <person name="Wang F."/>
            <person name="Wang J."/>
            <person name="Li S."/>
            <person name="Zhang Y."/>
            <person name="Fang M."/>
            <person name="Ma L."/>
            <person name="Zhao Y."/>
            <person name="Jiang S."/>
        </authorList>
    </citation>
    <scope>NUCLEOTIDE SEQUENCE [LARGE SCALE GENOMIC DNA]</scope>
    <source>
        <strain evidence="5">S2</strain>
        <tissue evidence="5">Leaf</tissue>
    </source>
</reference>
<reference evidence="6" key="2">
    <citation type="submission" date="2019-10" db="EMBL/GenBank/DDBJ databases">
        <title>A de novo genome assembly of a pear dwarfing rootstock.</title>
        <authorList>
            <person name="Wang F."/>
            <person name="Wang J."/>
            <person name="Li S."/>
            <person name="Zhang Y."/>
            <person name="Fang M."/>
            <person name="Ma L."/>
            <person name="Zhao Y."/>
            <person name="Jiang S."/>
        </authorList>
    </citation>
    <scope>NUCLEOTIDE SEQUENCE [LARGE SCALE GENOMIC DNA]</scope>
</reference>
<dbReference type="GO" id="GO:0003824">
    <property type="term" value="F:catalytic activity"/>
    <property type="evidence" value="ECO:0007669"/>
    <property type="project" value="InterPro"/>
</dbReference>
<dbReference type="SUPFAM" id="SSF56219">
    <property type="entry name" value="DNase I-like"/>
    <property type="match status" value="1"/>
</dbReference>
<name>A0A5N5HWT9_9ROSA</name>
<feature type="domain" description="CCHC-type" evidence="3">
    <location>
        <begin position="344"/>
        <end position="357"/>
    </location>
</feature>
<proteinExistence type="predicted"/>
<keyword evidence="1" id="KW-0863">Zinc-finger</keyword>
<dbReference type="PANTHER" id="PTHR46890">
    <property type="entry name" value="NON-LTR RETROLELEMENT REVERSE TRANSCRIPTASE-LIKE PROTEIN-RELATED"/>
    <property type="match status" value="1"/>
</dbReference>
<dbReference type="CDD" id="cd01650">
    <property type="entry name" value="RT_nLTR_like"/>
    <property type="match status" value="1"/>
</dbReference>
<gene>
    <name evidence="5" type="ORF">D8674_007469</name>
</gene>
<dbReference type="GO" id="GO:0008270">
    <property type="term" value="F:zinc ion binding"/>
    <property type="evidence" value="ECO:0007669"/>
    <property type="project" value="UniProtKB-KW"/>
</dbReference>
<dbReference type="OrthoDB" id="428918at2759"/>
<evidence type="ECO:0000256" key="2">
    <source>
        <dbReference type="SAM" id="MobiDB-lite"/>
    </source>
</evidence>
<dbReference type="InterPro" id="IPR005135">
    <property type="entry name" value="Endo/exonuclease/phosphatase"/>
</dbReference>
<dbReference type="Pfam" id="PF03372">
    <property type="entry name" value="Exo_endo_phos"/>
    <property type="match status" value="1"/>
</dbReference>
<dbReference type="InterPro" id="IPR052343">
    <property type="entry name" value="Retrotransposon-Effector_Assoc"/>
</dbReference>
<dbReference type="InterPro" id="IPR036691">
    <property type="entry name" value="Endo/exonu/phosph_ase_sf"/>
</dbReference>
<evidence type="ECO:0000259" key="3">
    <source>
        <dbReference type="PROSITE" id="PS50158"/>
    </source>
</evidence>
<dbReference type="PANTHER" id="PTHR46890:SF48">
    <property type="entry name" value="RNA-DIRECTED DNA POLYMERASE"/>
    <property type="match status" value="1"/>
</dbReference>
<organism evidence="5 6">
    <name type="scientific">Pyrus ussuriensis x Pyrus communis</name>
    <dbReference type="NCBI Taxonomy" id="2448454"/>
    <lineage>
        <taxon>Eukaryota</taxon>
        <taxon>Viridiplantae</taxon>
        <taxon>Streptophyta</taxon>
        <taxon>Embryophyta</taxon>
        <taxon>Tracheophyta</taxon>
        <taxon>Spermatophyta</taxon>
        <taxon>Magnoliopsida</taxon>
        <taxon>eudicotyledons</taxon>
        <taxon>Gunneridae</taxon>
        <taxon>Pentapetalae</taxon>
        <taxon>rosids</taxon>
        <taxon>fabids</taxon>
        <taxon>Rosales</taxon>
        <taxon>Rosaceae</taxon>
        <taxon>Amygdaloideae</taxon>
        <taxon>Maleae</taxon>
        <taxon>Pyrus</taxon>
    </lineage>
</organism>
<feature type="compositionally biased region" description="Basic and acidic residues" evidence="2">
    <location>
        <begin position="448"/>
        <end position="457"/>
    </location>
</feature>
<dbReference type="Pfam" id="PF00078">
    <property type="entry name" value="RVT_1"/>
    <property type="match status" value="1"/>
</dbReference>
<keyword evidence="6" id="KW-1185">Reference proteome</keyword>
<evidence type="ECO:0008006" key="7">
    <source>
        <dbReference type="Google" id="ProtNLM"/>
    </source>
</evidence>
<dbReference type="Pfam" id="PF13966">
    <property type="entry name" value="zf-RVT"/>
    <property type="match status" value="1"/>
</dbReference>
<dbReference type="PROSITE" id="PS50158">
    <property type="entry name" value="ZF_CCHC"/>
    <property type="match status" value="1"/>
</dbReference>
<dbReference type="GO" id="GO:0003676">
    <property type="term" value="F:nucleic acid binding"/>
    <property type="evidence" value="ECO:0007669"/>
    <property type="project" value="InterPro"/>
</dbReference>
<dbReference type="InterPro" id="IPR043502">
    <property type="entry name" value="DNA/RNA_pol_sf"/>
</dbReference>
<dbReference type="SUPFAM" id="SSF56672">
    <property type="entry name" value="DNA/RNA polymerases"/>
    <property type="match status" value="1"/>
</dbReference>
<evidence type="ECO:0000313" key="6">
    <source>
        <dbReference type="Proteomes" id="UP000327157"/>
    </source>
</evidence>
<feature type="compositionally biased region" description="Basic and acidic residues" evidence="2">
    <location>
        <begin position="416"/>
        <end position="428"/>
    </location>
</feature>
<dbReference type="InterPro" id="IPR025558">
    <property type="entry name" value="DUF4283"/>
</dbReference>
<dbReference type="EMBL" id="SMOL01000143">
    <property type="protein sequence ID" value="KAB2629950.1"/>
    <property type="molecule type" value="Genomic_DNA"/>
</dbReference>
<dbReference type="InterPro" id="IPR026960">
    <property type="entry name" value="RVT-Znf"/>
</dbReference>
<comment type="caution">
    <text evidence="5">The sequence shown here is derived from an EMBL/GenBank/DDBJ whole genome shotgun (WGS) entry which is preliminary data.</text>
</comment>
<evidence type="ECO:0000259" key="4">
    <source>
        <dbReference type="PROSITE" id="PS50878"/>
    </source>
</evidence>
<keyword evidence="1" id="KW-0479">Metal-binding</keyword>
<dbReference type="Gene3D" id="3.60.10.10">
    <property type="entry name" value="Endonuclease/exonuclease/phosphatase"/>
    <property type="match status" value="1"/>
</dbReference>
<reference evidence="5 6" key="1">
    <citation type="submission" date="2019-09" db="EMBL/GenBank/DDBJ databases">
        <authorList>
            <person name="Ou C."/>
        </authorList>
    </citation>
    <scope>NUCLEOTIDE SEQUENCE [LARGE SCALE GENOMIC DNA]</scope>
    <source>
        <strain evidence="5">S2</strain>
        <tissue evidence="5">Leaf</tissue>
    </source>
</reference>
<dbReference type="Proteomes" id="UP000327157">
    <property type="component" value="Chromosome 12"/>
</dbReference>
<feature type="domain" description="Reverse transcriptase" evidence="4">
    <location>
        <begin position="1116"/>
        <end position="1398"/>
    </location>
</feature>
<accession>A0A5N5HWT9</accession>
<feature type="compositionally biased region" description="Polar residues" evidence="2">
    <location>
        <begin position="431"/>
        <end position="445"/>
    </location>
</feature>
<dbReference type="InterPro" id="IPR000477">
    <property type="entry name" value="RT_dom"/>
</dbReference>
<sequence length="1887" mass="216029">MKFHCFLYNKVFVNSQLQHKAKGEGNEEQLKYKMLQKQTQSTYSYLSSSSNNLTLLKDQDTKFSLRCESPPWMDEVDLQPTLMVGVGGIYYRGSPNRVNGIKGSLSTARSEIWRRSKTLMKRHGGPKVTILWVVVLLAAQTEKRQISNIPEGRIRKWWSKGISEDTKAYGSRADCQERGVRVSSWTMANQEVEELVVHLEKSMELTTMERGTKLVGTALTNKVLNKWGVRNILRAAWKDMGDVEVKWAYGNTFIITVQDESSAERILSQVPWAVMKQNFSIKRWPSELAIEEIPKELVPFWVQIWGVPLYLCTETNVRRLAKEIGELMEIEDPTRARGFLRDFCYKCGRIGHANNECTFEIGQSSTVGYGDWTKTAPIREERVMLKPLAVKLGERRPAGTIRGGDQINMRRRVVTTEDTARREVDEPVRGTISQAEAQRPRNSQKTWHRMEKRKESQDGCSQKWVIDGNLAQLAQEMFRGIGCLGPQPSTIFNLPNPQSFTQVARTHEPQEMREASQDRIRGIDGHGLKIIEGGSDLGISCDLGTTASPSRHTMSSEGALMRSDINGQHWRSDGGWSSGTKRCRLGINQPPIKRNKLGEEGAEGERVELFLSRQSKIEACSSKEKGVIIEEQAGMMLIEPTTQGELTRTMGGSDTVVRALHGLIRKHRPDLIFLAETKMRDHRVDGVRRRMGYREAFHVSPIGRAGGLSMWWNESVEVTIGFTSKHIIDATVNYVDSNRQARVTWVYGTAYRIEKVEFWRWMREWFKPTNTPWLCGGDFNEILWDHEKSGGASSNYNRPRYLEEFLNVTELMDLDYNGPCFTWRGMRNGHLVEERLDRGLANRQWQDYWPDTMVIHETVIGSDHCPLIIRTQPWAQKTKKLFRFEAFWAKEERCKEIVECCWRQEGHGDGIMRWQRKLNECRVRLTRWSQQAFHSRGRDLIGLLNRLGVLQHNWRQNWEEIKMVSGRIDRLGEIEEQFWQQRSRVKWLKEGDANTAFFHQSTLQRRRRNKVVKIKDGNGVWIDKQCEVQKHIEEQFKELFSTSGPREWGSMLDCLHHKVSEEMNAGLIKPVTLEEVQTAALQMGGLKAPGPDGFQGIFYHSFWNYLMDDVNGIVQDFMQGVSNPQRLNSTHIVLVPKITNSDSVGHFRPISLCNYSYKIVSKILANRLKPLLSEIISTTQGAFVKGRQIQDNIGIAHEMFHFLKLRKARSKFEMGVKLDMHKAYDRVEWDFLEAVMEKMGFCLQWRNLVMGCVKTVELAILLNGQPRKPFIPSRGIRQGDPLSPYLFILVGEVLARLIQQEVERRRLTGIQLNNGCPTISHLFFADDTLIFMRADQQNCVCLLRILDAYCRTYGQQVNYQKSCIFFGANVPRSLSVELGHIVGMPLAEDPGKYLGLPSIWGRSKKQGLAFVKERILEKVQGWKQCTLSQAGKEVMIKAVIEAIPAYSMHLFKFPKTLCSDFDAIIAEAFTGCLGVCWGSRRWKELLKARYFPHCSFLDATLGGRASWGWSSLLVGREILLSGAHWQIMNGKSIRLWQDRWLPTISAGKLTTLGDVRVTRNLRVSTMINEVSGTWNIEAIKPFLSLVDYEAILDTPIGDWLQEDRLIWPATRNGVYSVRSGYHWMHASSGPLIGRASSSSSIIPNKVWRSMWQLKTPPKIRNFMWRALNRALATMENLFKRRCSPSPCCPICLGQDESVEHMLLLCPWVEPIWFGGPLSYRVNRASISTLPAWVLSFFGSNLGSQEEIARILMYVAVTCWHIWKTRCSFVFDHLSIDPNRVIMATLISVQGFLEATEASVCRPQRARSHPRPPACWGPPCSPFLKVNVDASWEAHSKDGLWQLNGVGLGRLVWLLPRQRRSCWGVNWLLSLSWIALLWSPTQGRISTA</sequence>
<dbReference type="InterPro" id="IPR001878">
    <property type="entry name" value="Znf_CCHC"/>
</dbReference>